<dbReference type="Pfam" id="PF01420">
    <property type="entry name" value="Methylase_S"/>
    <property type="match status" value="2"/>
</dbReference>
<protein>
    <recommendedName>
        <fullName evidence="5">Type I restriction modification DNA specificity domain-containing protein</fullName>
    </recommendedName>
</protein>
<evidence type="ECO:0000256" key="2">
    <source>
        <dbReference type="ARBA" id="ARBA00022747"/>
    </source>
</evidence>
<organism evidence="6 7">
    <name type="scientific">Pelotomaculum propionicicum</name>
    <dbReference type="NCBI Taxonomy" id="258475"/>
    <lineage>
        <taxon>Bacteria</taxon>
        <taxon>Bacillati</taxon>
        <taxon>Bacillota</taxon>
        <taxon>Clostridia</taxon>
        <taxon>Eubacteriales</taxon>
        <taxon>Desulfotomaculaceae</taxon>
        <taxon>Pelotomaculum</taxon>
    </lineage>
</organism>
<reference evidence="6 7" key="1">
    <citation type="journal article" date="2018" name="Environ. Microbiol.">
        <title>Novel energy conservation strategies and behaviour of Pelotomaculum schinkii driving syntrophic propionate catabolism.</title>
        <authorList>
            <person name="Hidalgo-Ahumada C.A.P."/>
            <person name="Nobu M.K."/>
            <person name="Narihiro T."/>
            <person name="Tamaki H."/>
            <person name="Liu W.T."/>
            <person name="Kamagata Y."/>
            <person name="Stams A.J.M."/>
            <person name="Imachi H."/>
            <person name="Sousa D.Z."/>
        </authorList>
    </citation>
    <scope>NUCLEOTIDE SEQUENCE [LARGE SCALE GENOMIC DNA]</scope>
    <source>
        <strain evidence="6 7">MGP</strain>
    </source>
</reference>
<feature type="domain" description="Type I restriction modification DNA specificity" evidence="5">
    <location>
        <begin position="213"/>
        <end position="389"/>
    </location>
</feature>
<evidence type="ECO:0000313" key="6">
    <source>
        <dbReference type="EMBL" id="TEB13450.1"/>
    </source>
</evidence>
<dbReference type="Gene3D" id="3.90.220.20">
    <property type="entry name" value="DNA methylase specificity domains"/>
    <property type="match status" value="2"/>
</dbReference>
<evidence type="ECO:0000256" key="4">
    <source>
        <dbReference type="SAM" id="Coils"/>
    </source>
</evidence>
<keyword evidence="4" id="KW-0175">Coiled coil</keyword>
<evidence type="ECO:0000256" key="1">
    <source>
        <dbReference type="ARBA" id="ARBA00010923"/>
    </source>
</evidence>
<dbReference type="AlphaFoldDB" id="A0A4Y7RXG2"/>
<dbReference type="GO" id="GO:0003677">
    <property type="term" value="F:DNA binding"/>
    <property type="evidence" value="ECO:0007669"/>
    <property type="project" value="UniProtKB-KW"/>
</dbReference>
<dbReference type="GO" id="GO:0009307">
    <property type="term" value="P:DNA restriction-modification system"/>
    <property type="evidence" value="ECO:0007669"/>
    <property type="project" value="UniProtKB-KW"/>
</dbReference>
<feature type="domain" description="Type I restriction modification DNA specificity" evidence="5">
    <location>
        <begin position="16"/>
        <end position="189"/>
    </location>
</feature>
<proteinExistence type="inferred from homology"/>
<comment type="similarity">
    <text evidence="1">Belongs to the type-I restriction system S methylase family.</text>
</comment>
<dbReference type="Gene3D" id="1.10.287.1120">
    <property type="entry name" value="Bipartite methylase S protein"/>
    <property type="match status" value="1"/>
</dbReference>
<keyword evidence="3" id="KW-0238">DNA-binding</keyword>
<dbReference type="InterPro" id="IPR044946">
    <property type="entry name" value="Restrct_endonuc_typeI_TRD_sf"/>
</dbReference>
<sequence length="412" mass="47174">MSVAKLSYDYNDYSFPEDWEEYRLSQLLEVVERPVDLTDDQEYDLITIKRNFGGIESRGKLAGERILVKSQFEIREGDFIISKRQIVHGACAVVSKKHEGATVSNEYDVMNCNNRVLPSFFDYYVQLPFMRRFFYIASDGVHIEKLRFKTRDWLRQKVRVPSIIEQQKIVKVLSTWNRAIELEERLISEKKQQKKWLMQNLLTGKKRLPGFTEGWQDIRLGDICKNVLGGGTPARNVKGYYKGNIPWVTVKDLDGAKQKYDSIEHISLDAIRQSASKIIPKGNLIVSTRMGLGRGFINMVDMAINQDMKGIILNSTSVSTEFIFYCFIELGNYLERLGNGSTVKGVDLSTLLNLIINLPPLPEQTAIAEILSTADREIDLHEKQLEELKKQKKALMQLLLTGIVRVNAQEVS</sequence>
<dbReference type="InterPro" id="IPR000055">
    <property type="entry name" value="Restrct_endonuc_typeI_TRD"/>
</dbReference>
<dbReference type="EMBL" id="QFFZ01000002">
    <property type="protein sequence ID" value="TEB13450.1"/>
    <property type="molecule type" value="Genomic_DNA"/>
</dbReference>
<evidence type="ECO:0000313" key="7">
    <source>
        <dbReference type="Proteomes" id="UP000297597"/>
    </source>
</evidence>
<accession>A0A4Y7RXG2</accession>
<evidence type="ECO:0000256" key="3">
    <source>
        <dbReference type="ARBA" id="ARBA00023125"/>
    </source>
</evidence>
<name>A0A4Y7RXG2_9FIRM</name>
<gene>
    <name evidence="6" type="ORF">Pmgp_00344</name>
</gene>
<dbReference type="PANTHER" id="PTHR30408:SF12">
    <property type="entry name" value="TYPE I RESTRICTION ENZYME MJAVIII SPECIFICITY SUBUNIT"/>
    <property type="match status" value="1"/>
</dbReference>
<dbReference type="Proteomes" id="UP000297597">
    <property type="component" value="Unassembled WGS sequence"/>
</dbReference>
<keyword evidence="7" id="KW-1185">Reference proteome</keyword>
<keyword evidence="2" id="KW-0680">Restriction system</keyword>
<dbReference type="PANTHER" id="PTHR30408">
    <property type="entry name" value="TYPE-1 RESTRICTION ENZYME ECOKI SPECIFICITY PROTEIN"/>
    <property type="match status" value="1"/>
</dbReference>
<comment type="caution">
    <text evidence="6">The sequence shown here is derived from an EMBL/GenBank/DDBJ whole genome shotgun (WGS) entry which is preliminary data.</text>
</comment>
<dbReference type="InterPro" id="IPR052021">
    <property type="entry name" value="Type-I_RS_S_subunit"/>
</dbReference>
<dbReference type="RefSeq" id="WP_134212230.1">
    <property type="nucleotide sequence ID" value="NZ_QFFZ01000002.1"/>
</dbReference>
<dbReference type="CDD" id="cd17285">
    <property type="entry name" value="RMtype1_S_Csp16704I_TRD2-CR2_like"/>
    <property type="match status" value="1"/>
</dbReference>
<dbReference type="SUPFAM" id="SSF116734">
    <property type="entry name" value="DNA methylase specificity domain"/>
    <property type="match status" value="2"/>
</dbReference>
<feature type="coiled-coil region" evidence="4">
    <location>
        <begin position="371"/>
        <end position="398"/>
    </location>
</feature>
<dbReference type="OrthoDB" id="9811611at2"/>
<evidence type="ECO:0000259" key="5">
    <source>
        <dbReference type="Pfam" id="PF01420"/>
    </source>
</evidence>